<dbReference type="RefSeq" id="WP_068733526.1">
    <property type="nucleotide sequence ID" value="NZ_CP050292.1"/>
</dbReference>
<dbReference type="CDD" id="cd06588">
    <property type="entry name" value="PhnB_like"/>
    <property type="match status" value="1"/>
</dbReference>
<dbReference type="PANTHER" id="PTHR33990">
    <property type="entry name" value="PROTEIN YJDN-RELATED"/>
    <property type="match status" value="1"/>
</dbReference>
<organism evidence="2 4">
    <name type="scientific">Tardiphaga robiniae</name>
    <dbReference type="NCBI Taxonomy" id="943830"/>
    <lineage>
        <taxon>Bacteria</taxon>
        <taxon>Pseudomonadati</taxon>
        <taxon>Pseudomonadota</taxon>
        <taxon>Alphaproteobacteria</taxon>
        <taxon>Hyphomicrobiales</taxon>
        <taxon>Nitrobacteraceae</taxon>
        <taxon>Tardiphaga</taxon>
    </lineage>
</organism>
<reference evidence="2 4" key="1">
    <citation type="submission" date="2016-03" db="EMBL/GenBank/DDBJ databases">
        <title>Microsymbionts genomes from the relict species Vavilovia formosa (Stev.) Fed.</title>
        <authorList>
            <person name="Kopat V."/>
            <person name="Chirak E."/>
            <person name="Kimeklis A."/>
            <person name="Andronov E."/>
        </authorList>
    </citation>
    <scope>NUCLEOTIDE SEQUENCE [LARGE SCALE GENOMIC DNA]</scope>
    <source>
        <strain evidence="2 4">Vaf07</strain>
    </source>
</reference>
<name>A0A163ZC63_9BRAD</name>
<accession>A0A163ZC63</accession>
<reference evidence="5" key="2">
    <citation type="journal article" date="2020" name="Mol. Plant Microbe">
        <title>Rhizobial microsymbionts of the narrowly endemic Oxytropis species growing in Kamchatka are characterized by significant genetic diversity and possess a set of genes that are associated with T3SS and T6SS secretion systems and can affect the development of symbiosis.</title>
        <authorList>
            <person name="Safronova V."/>
            <person name="Guro P."/>
            <person name="Sazanova A."/>
            <person name="Kuznetsova I."/>
            <person name="Belimov A."/>
            <person name="Yakubov V."/>
            <person name="Chirak E."/>
            <person name="Afonin A."/>
            <person name="Gogolev Y."/>
            <person name="Andronov E."/>
            <person name="Tikhonovich I."/>
        </authorList>
    </citation>
    <scope>NUCLEOTIDE SEQUENCE [LARGE SCALE GENOMIC DNA]</scope>
    <source>
        <strain evidence="5">581</strain>
    </source>
</reference>
<gene>
    <name evidence="2" type="ORF">A4A58_07865</name>
    <name evidence="3" type="ORF">HB776_29370</name>
</gene>
<dbReference type="AlphaFoldDB" id="A0A163ZC63"/>
<dbReference type="Proteomes" id="UP000515291">
    <property type="component" value="Chromosome"/>
</dbReference>
<evidence type="ECO:0000313" key="3">
    <source>
        <dbReference type="EMBL" id="QND74867.1"/>
    </source>
</evidence>
<evidence type="ECO:0000313" key="2">
    <source>
        <dbReference type="EMBL" id="KZD23285.1"/>
    </source>
</evidence>
<feature type="domain" description="PhnB-like" evidence="1">
    <location>
        <begin position="3"/>
        <end position="130"/>
    </location>
</feature>
<dbReference type="InterPro" id="IPR028973">
    <property type="entry name" value="PhnB-like"/>
</dbReference>
<evidence type="ECO:0000313" key="4">
    <source>
        <dbReference type="Proteomes" id="UP000076574"/>
    </source>
</evidence>
<dbReference type="PANTHER" id="PTHR33990:SF1">
    <property type="entry name" value="PROTEIN YJDN"/>
    <property type="match status" value="1"/>
</dbReference>
<dbReference type="InterPro" id="IPR029068">
    <property type="entry name" value="Glyas_Bleomycin-R_OHBP_Dase"/>
</dbReference>
<dbReference type="KEGG" id="trb:HB776_29370"/>
<dbReference type="Gene3D" id="3.10.180.10">
    <property type="entry name" value="2,3-Dihydroxybiphenyl 1,2-Dioxygenase, domain 1"/>
    <property type="match status" value="1"/>
</dbReference>
<dbReference type="OrthoDB" id="9795306at2"/>
<evidence type="ECO:0000313" key="5">
    <source>
        <dbReference type="Proteomes" id="UP000515291"/>
    </source>
</evidence>
<evidence type="ECO:0000259" key="1">
    <source>
        <dbReference type="Pfam" id="PF06983"/>
    </source>
</evidence>
<dbReference type="SUPFAM" id="SSF54593">
    <property type="entry name" value="Glyoxalase/Bleomycin resistance protein/Dihydroxybiphenyl dioxygenase"/>
    <property type="match status" value="1"/>
</dbReference>
<dbReference type="EMBL" id="LVYV01000012">
    <property type="protein sequence ID" value="KZD23285.1"/>
    <property type="molecule type" value="Genomic_DNA"/>
</dbReference>
<keyword evidence="4" id="KW-1185">Reference proteome</keyword>
<reference evidence="3" key="3">
    <citation type="journal article" date="2020" name="Mol. Plant Microbe Interact.">
        <title>Complete genome sequences of four natural Pseudomonas isolates that catabolize a wide range of aromatic compounds relevant to lignin valorization.</title>
        <authorList>
            <person name="Hatmaker E.A."/>
            <person name="Presle G."/>
            <person name="Cannon O."/>
            <person name="Guss A.M."/>
            <person name="Elkins J.G."/>
        </authorList>
    </citation>
    <scope>NUCLEOTIDE SEQUENCE</scope>
    <source>
        <strain evidence="3">581</strain>
    </source>
</reference>
<dbReference type="EMBL" id="CP050292">
    <property type="protein sequence ID" value="QND74867.1"/>
    <property type="molecule type" value="Genomic_DNA"/>
</dbReference>
<sequence length="135" mass="14628">MQVNPYLHYNGNCEEALNFYVKAIGAKIDVIMHVEGSPAAEQMPPSMAKKVLHGQISVDGEVIMASDAPPDYFEKMQGMSVCLQIQDPADGAKVFAALSEGGTIKMPFGATFWSKGFGMCVDKFGAPWMINCAME</sequence>
<dbReference type="Proteomes" id="UP000076574">
    <property type="component" value="Unassembled WGS sequence"/>
</dbReference>
<proteinExistence type="predicted"/>
<dbReference type="STRING" id="943830.A4A58_07865"/>
<dbReference type="Pfam" id="PF06983">
    <property type="entry name" value="3-dmu-9_3-mt"/>
    <property type="match status" value="1"/>
</dbReference>
<protein>
    <submittedName>
        <fullName evidence="3">VOC family protein</fullName>
    </submittedName>
</protein>